<keyword evidence="4" id="KW-1185">Reference proteome</keyword>
<dbReference type="RefSeq" id="WP_104421719.1">
    <property type="nucleotide sequence ID" value="NZ_PTJC01000008.1"/>
</dbReference>
<dbReference type="PROSITE" id="PS51352">
    <property type="entry name" value="THIOREDOXIN_2"/>
    <property type="match status" value="1"/>
</dbReference>
<dbReference type="InterPro" id="IPR000866">
    <property type="entry name" value="AhpC/TSA"/>
</dbReference>
<dbReference type="SUPFAM" id="SSF52833">
    <property type="entry name" value="Thioredoxin-like"/>
    <property type="match status" value="1"/>
</dbReference>
<dbReference type="Pfam" id="PF00578">
    <property type="entry name" value="AhpC-TSA"/>
    <property type="match status" value="1"/>
</dbReference>
<dbReference type="InterPro" id="IPR013766">
    <property type="entry name" value="Thioredoxin_domain"/>
</dbReference>
<dbReference type="InterPro" id="IPR033395">
    <property type="entry name" value="DUF5106"/>
</dbReference>
<dbReference type="Pfam" id="PF14289">
    <property type="entry name" value="DUF4369"/>
    <property type="match status" value="1"/>
</dbReference>
<dbReference type="AlphaFoldDB" id="A0A2S6I0U8"/>
<dbReference type="InterPro" id="IPR050553">
    <property type="entry name" value="Thioredoxin_ResA/DsbE_sf"/>
</dbReference>
<proteinExistence type="predicted"/>
<organism evidence="3 4">
    <name type="scientific">Neolewinella xylanilytica</name>
    <dbReference type="NCBI Taxonomy" id="1514080"/>
    <lineage>
        <taxon>Bacteria</taxon>
        <taxon>Pseudomonadati</taxon>
        <taxon>Bacteroidota</taxon>
        <taxon>Saprospiria</taxon>
        <taxon>Saprospirales</taxon>
        <taxon>Lewinellaceae</taxon>
        <taxon>Neolewinella</taxon>
    </lineage>
</organism>
<dbReference type="GO" id="GO:0016209">
    <property type="term" value="F:antioxidant activity"/>
    <property type="evidence" value="ECO:0007669"/>
    <property type="project" value="InterPro"/>
</dbReference>
<comment type="caution">
    <text evidence="3">The sequence shown here is derived from an EMBL/GenBank/DDBJ whole genome shotgun (WGS) entry which is preliminary data.</text>
</comment>
<dbReference type="OrthoDB" id="9805634at2"/>
<dbReference type="Gene3D" id="3.40.30.10">
    <property type="entry name" value="Glutaredoxin"/>
    <property type="match status" value="1"/>
</dbReference>
<feature type="chain" id="PRO_5015499194" evidence="1">
    <location>
        <begin position="21"/>
        <end position="478"/>
    </location>
</feature>
<gene>
    <name evidence="3" type="ORF">CLV84_4167</name>
</gene>
<sequence length="478" mass="54503">MKNRLPLLLLLFVLTLGLSAQDDAAYRIEVDIEGYNEAILTLGYYMMDKQYIVDTASRSPEGTYVFESDTAALEPGIYLVVLSPDNNYFEVLVSSDDDQEFTLHTSTADLANVTVEGDRQNELFYEYLTFIRQKQEESAPYRQTVSDSTAAPALAAQARERLLAIDQEVKAYQEALATSQPDAFVSSIIRFNQSPEPPAYAQETNQDERQRLQWRWLQEHYFDGLNLGDPRLVRTPFLFSRVDYFINSLQVRHPDTLAAAIDQVLNRLDPQSEAYRMLVVHYTNEAATSKLVGMDALYVHMVDRYYGNGKAYWADEEQVGKMVDNANRLEPLLIGKKAPDLHMTRRDGSPINLYDVDAKYTVLYFWRYDCPACKKSTPLMKEFFEKYGEMADVRIFSVCTKGADEIGNCWDYVDEQGTGDWIQVADPYQRFYKSYDIQSTPAIFLLDEDKTIVSKRIGADQLGEVMDGFLQQAAAAGK</sequence>
<protein>
    <submittedName>
        <fullName evidence="3">Peroxiredoxin</fullName>
    </submittedName>
</protein>
<dbReference type="Pfam" id="PF17127">
    <property type="entry name" value="DUF5106"/>
    <property type="match status" value="1"/>
</dbReference>
<reference evidence="3 4" key="1">
    <citation type="submission" date="2018-02" db="EMBL/GenBank/DDBJ databases">
        <title>Genomic Encyclopedia of Archaeal and Bacterial Type Strains, Phase II (KMG-II): from individual species to whole genera.</title>
        <authorList>
            <person name="Goeker M."/>
        </authorList>
    </citation>
    <scope>NUCLEOTIDE SEQUENCE [LARGE SCALE GENOMIC DNA]</scope>
    <source>
        <strain evidence="3 4">DSM 29526</strain>
    </source>
</reference>
<feature type="signal peptide" evidence="1">
    <location>
        <begin position="1"/>
        <end position="20"/>
    </location>
</feature>
<dbReference type="GO" id="GO:0016491">
    <property type="term" value="F:oxidoreductase activity"/>
    <property type="evidence" value="ECO:0007669"/>
    <property type="project" value="InterPro"/>
</dbReference>
<dbReference type="EMBL" id="PTJC01000008">
    <property type="protein sequence ID" value="PPK84397.1"/>
    <property type="molecule type" value="Genomic_DNA"/>
</dbReference>
<evidence type="ECO:0000256" key="1">
    <source>
        <dbReference type="SAM" id="SignalP"/>
    </source>
</evidence>
<evidence type="ECO:0000259" key="2">
    <source>
        <dbReference type="PROSITE" id="PS51352"/>
    </source>
</evidence>
<accession>A0A2S6I0U8</accession>
<dbReference type="CDD" id="cd02966">
    <property type="entry name" value="TlpA_like_family"/>
    <property type="match status" value="1"/>
</dbReference>
<evidence type="ECO:0000313" key="4">
    <source>
        <dbReference type="Proteomes" id="UP000237662"/>
    </source>
</evidence>
<dbReference type="PANTHER" id="PTHR42852:SF13">
    <property type="entry name" value="PROTEIN DIPZ"/>
    <property type="match status" value="1"/>
</dbReference>
<dbReference type="InterPro" id="IPR036249">
    <property type="entry name" value="Thioredoxin-like_sf"/>
</dbReference>
<dbReference type="PANTHER" id="PTHR42852">
    <property type="entry name" value="THIOL:DISULFIDE INTERCHANGE PROTEIN DSBE"/>
    <property type="match status" value="1"/>
</dbReference>
<dbReference type="Proteomes" id="UP000237662">
    <property type="component" value="Unassembled WGS sequence"/>
</dbReference>
<keyword evidence="1" id="KW-0732">Signal</keyword>
<feature type="domain" description="Thioredoxin" evidence="2">
    <location>
        <begin position="332"/>
        <end position="475"/>
    </location>
</feature>
<name>A0A2S6I0U8_9BACT</name>
<evidence type="ECO:0000313" key="3">
    <source>
        <dbReference type="EMBL" id="PPK84397.1"/>
    </source>
</evidence>
<dbReference type="InterPro" id="IPR025380">
    <property type="entry name" value="DUF4369"/>
</dbReference>